<dbReference type="InterPro" id="IPR027417">
    <property type="entry name" value="P-loop_NTPase"/>
</dbReference>
<comment type="caution">
    <text evidence="6">The sequence shown here is derived from an EMBL/GenBank/DDBJ whole genome shotgun (WGS) entry which is preliminary data.</text>
</comment>
<evidence type="ECO:0000256" key="3">
    <source>
        <dbReference type="ARBA" id="ARBA00022741"/>
    </source>
</evidence>
<sequence>MTDPDSVLEVQDLTKHFPITRGFLRRVIGHVRAVDGVSFRLRRGETLALVGESGCGKTTTGRCVMRAIEPTSGSVFFRPAPDASPVDITRLDRRTLRDIQRHMGMIFQDPYASLNPRMTVLEIVGEPFITRKLLSDRRELERRVASLLQNVGLDPALMRRYPHAFSGGQRQRIAIARALALNPTLVVADEPVSALDVSVQAQILRLLKDLQQEFHLSYLFITHNLAVVEYLSDRVAVMYVGKIVELGDTAQIFTRPRHPYTEALLAAVPVIEVDGERRRERIVLEGDVADPAHVPDGCAFHPRCPYAAPICRTQEPPLVNMAGRDDAPHWVRCHFADELELRGVAYSATATPGATGQPNA</sequence>
<reference evidence="6 7" key="1">
    <citation type="submission" date="2019-06" db="EMBL/GenBank/DDBJ databases">
        <title>Genome sequence of Litorilinea aerophila BAA-2444.</title>
        <authorList>
            <person name="Maclea K.S."/>
            <person name="Maurais E.G."/>
            <person name="Iannazzi L.C."/>
        </authorList>
    </citation>
    <scope>NUCLEOTIDE SEQUENCE [LARGE SCALE GENOMIC DNA]</scope>
    <source>
        <strain evidence="6 7">ATCC BAA-2444</strain>
    </source>
</reference>
<accession>A0A540VDH5</accession>
<dbReference type="Proteomes" id="UP000317371">
    <property type="component" value="Unassembled WGS sequence"/>
</dbReference>
<dbReference type="NCBIfam" id="TIGR01727">
    <property type="entry name" value="oligo_HPY"/>
    <property type="match status" value="1"/>
</dbReference>
<feature type="domain" description="ABC transporter" evidence="5">
    <location>
        <begin position="8"/>
        <end position="265"/>
    </location>
</feature>
<dbReference type="GO" id="GO:0016887">
    <property type="term" value="F:ATP hydrolysis activity"/>
    <property type="evidence" value="ECO:0007669"/>
    <property type="project" value="InterPro"/>
</dbReference>
<dbReference type="SUPFAM" id="SSF52540">
    <property type="entry name" value="P-loop containing nucleoside triphosphate hydrolases"/>
    <property type="match status" value="1"/>
</dbReference>
<dbReference type="InterPro" id="IPR013563">
    <property type="entry name" value="Oligopep_ABC_C"/>
</dbReference>
<dbReference type="PROSITE" id="PS50893">
    <property type="entry name" value="ABC_TRANSPORTER_2"/>
    <property type="match status" value="1"/>
</dbReference>
<dbReference type="InParanoid" id="A0A540VDH5"/>
<dbReference type="AlphaFoldDB" id="A0A540VDH5"/>
<dbReference type="EMBL" id="VIGC01000020">
    <property type="protein sequence ID" value="TQE94815.1"/>
    <property type="molecule type" value="Genomic_DNA"/>
</dbReference>
<dbReference type="Pfam" id="PF08352">
    <property type="entry name" value="oligo_HPY"/>
    <property type="match status" value="1"/>
</dbReference>
<dbReference type="FunFam" id="3.40.50.300:FF:000016">
    <property type="entry name" value="Oligopeptide ABC transporter ATP-binding component"/>
    <property type="match status" value="1"/>
</dbReference>
<dbReference type="InterPro" id="IPR003593">
    <property type="entry name" value="AAA+_ATPase"/>
</dbReference>
<dbReference type="PANTHER" id="PTHR43776:SF7">
    <property type="entry name" value="D,D-DIPEPTIDE TRANSPORT ATP-BINDING PROTEIN DDPF-RELATED"/>
    <property type="match status" value="1"/>
</dbReference>
<evidence type="ECO:0000313" key="6">
    <source>
        <dbReference type="EMBL" id="TQE94815.1"/>
    </source>
</evidence>
<keyword evidence="2" id="KW-0813">Transport</keyword>
<dbReference type="Gene3D" id="3.40.50.300">
    <property type="entry name" value="P-loop containing nucleotide triphosphate hydrolases"/>
    <property type="match status" value="1"/>
</dbReference>
<evidence type="ECO:0000256" key="1">
    <source>
        <dbReference type="ARBA" id="ARBA00005417"/>
    </source>
</evidence>
<evidence type="ECO:0000313" key="7">
    <source>
        <dbReference type="Proteomes" id="UP000317371"/>
    </source>
</evidence>
<comment type="similarity">
    <text evidence="1">Belongs to the ABC transporter superfamily.</text>
</comment>
<dbReference type="GO" id="GO:0055085">
    <property type="term" value="P:transmembrane transport"/>
    <property type="evidence" value="ECO:0007669"/>
    <property type="project" value="UniProtKB-ARBA"/>
</dbReference>
<evidence type="ECO:0000256" key="2">
    <source>
        <dbReference type="ARBA" id="ARBA00022448"/>
    </source>
</evidence>
<dbReference type="GO" id="GO:0015833">
    <property type="term" value="P:peptide transport"/>
    <property type="evidence" value="ECO:0007669"/>
    <property type="project" value="InterPro"/>
</dbReference>
<gene>
    <name evidence="6" type="ORF">FKZ61_15085</name>
</gene>
<dbReference type="PROSITE" id="PS00211">
    <property type="entry name" value="ABC_TRANSPORTER_1"/>
    <property type="match status" value="1"/>
</dbReference>
<keyword evidence="7" id="KW-1185">Reference proteome</keyword>
<dbReference type="CDD" id="cd03257">
    <property type="entry name" value="ABC_NikE_OppD_transporters"/>
    <property type="match status" value="1"/>
</dbReference>
<organism evidence="6 7">
    <name type="scientific">Litorilinea aerophila</name>
    <dbReference type="NCBI Taxonomy" id="1204385"/>
    <lineage>
        <taxon>Bacteria</taxon>
        <taxon>Bacillati</taxon>
        <taxon>Chloroflexota</taxon>
        <taxon>Caldilineae</taxon>
        <taxon>Caldilineales</taxon>
        <taxon>Caldilineaceae</taxon>
        <taxon>Litorilinea</taxon>
    </lineage>
</organism>
<keyword evidence="4 6" id="KW-0067">ATP-binding</keyword>
<dbReference type="InterPro" id="IPR003439">
    <property type="entry name" value="ABC_transporter-like_ATP-bd"/>
</dbReference>
<proteinExistence type="inferred from homology"/>
<keyword evidence="3" id="KW-0547">Nucleotide-binding</keyword>
<protein>
    <submittedName>
        <fullName evidence="6">ATP-binding cassette domain-containing protein</fullName>
    </submittedName>
</protein>
<dbReference type="GO" id="GO:0005524">
    <property type="term" value="F:ATP binding"/>
    <property type="evidence" value="ECO:0007669"/>
    <property type="project" value="UniProtKB-KW"/>
</dbReference>
<dbReference type="OrthoDB" id="9806285at2"/>
<evidence type="ECO:0000259" key="5">
    <source>
        <dbReference type="PROSITE" id="PS50893"/>
    </source>
</evidence>
<dbReference type="SMART" id="SM00382">
    <property type="entry name" value="AAA"/>
    <property type="match status" value="1"/>
</dbReference>
<dbReference type="InterPro" id="IPR050319">
    <property type="entry name" value="ABC_transp_ATP-bind"/>
</dbReference>
<evidence type="ECO:0000256" key="4">
    <source>
        <dbReference type="ARBA" id="ARBA00022840"/>
    </source>
</evidence>
<dbReference type="InterPro" id="IPR017871">
    <property type="entry name" value="ABC_transporter-like_CS"/>
</dbReference>
<name>A0A540VDH5_9CHLR</name>
<dbReference type="PANTHER" id="PTHR43776">
    <property type="entry name" value="TRANSPORT ATP-BINDING PROTEIN"/>
    <property type="match status" value="1"/>
</dbReference>
<dbReference type="Pfam" id="PF00005">
    <property type="entry name" value="ABC_tran"/>
    <property type="match status" value="1"/>
</dbReference>